<dbReference type="InterPro" id="IPR050807">
    <property type="entry name" value="TransReg_Diox_bact_type"/>
</dbReference>
<dbReference type="SMART" id="SM00530">
    <property type="entry name" value="HTH_XRE"/>
    <property type="match status" value="1"/>
</dbReference>
<name>A0ABY2BKE0_9ACTN</name>
<dbReference type="CDD" id="cd00093">
    <property type="entry name" value="HTH_XRE"/>
    <property type="match status" value="1"/>
</dbReference>
<keyword evidence="1 3" id="KW-0238">DNA-binding</keyword>
<dbReference type="InterPro" id="IPR010982">
    <property type="entry name" value="Lambda_DNA-bd_dom_sf"/>
</dbReference>
<dbReference type="PANTHER" id="PTHR46797">
    <property type="entry name" value="HTH-TYPE TRANSCRIPTIONAL REGULATOR"/>
    <property type="match status" value="1"/>
</dbReference>
<dbReference type="PANTHER" id="PTHR46797:SF1">
    <property type="entry name" value="METHYLPHOSPHONATE SYNTHASE"/>
    <property type="match status" value="1"/>
</dbReference>
<dbReference type="Pfam" id="PF01381">
    <property type="entry name" value="HTH_3"/>
    <property type="match status" value="1"/>
</dbReference>
<dbReference type="InterPro" id="IPR001387">
    <property type="entry name" value="Cro/C1-type_HTH"/>
</dbReference>
<evidence type="ECO:0000313" key="4">
    <source>
        <dbReference type="Proteomes" id="UP000295818"/>
    </source>
</evidence>
<dbReference type="RefSeq" id="WP_199239898.1">
    <property type="nucleotide sequence ID" value="NZ_SLWM01000006.1"/>
</dbReference>
<sequence length="116" mass="12783">MIQLVHADTSSGRIIEAREAARLTQRQLASRSGIAQATLSRIEQGTRPPKLNEILALAWALGCTVSELTGISGVKTRLECVARATDQSSMETMQRELSHYLELDAYLEDQGIRSQL</sequence>
<dbReference type="Proteomes" id="UP000295818">
    <property type="component" value="Unassembled WGS sequence"/>
</dbReference>
<reference evidence="3 4" key="1">
    <citation type="journal article" date="2015" name="Stand. Genomic Sci.">
        <title>Genomic Encyclopedia of Bacterial and Archaeal Type Strains, Phase III: the genomes of soil and plant-associated and newly described type strains.</title>
        <authorList>
            <person name="Whitman W.B."/>
            <person name="Woyke T."/>
            <person name="Klenk H.P."/>
            <person name="Zhou Y."/>
            <person name="Lilburn T.G."/>
            <person name="Beck B.J."/>
            <person name="De Vos P."/>
            <person name="Vandamme P."/>
            <person name="Eisen J.A."/>
            <person name="Garrity G."/>
            <person name="Hugenholtz P."/>
            <person name="Kyrpides N.C."/>
        </authorList>
    </citation>
    <scope>NUCLEOTIDE SEQUENCE [LARGE SCALE GENOMIC DNA]</scope>
    <source>
        <strain evidence="3 4">VKM Ac-2538</strain>
    </source>
</reference>
<protein>
    <submittedName>
        <fullName evidence="3">DNA-binding XRE family transcriptional regulator</fullName>
    </submittedName>
</protein>
<dbReference type="EMBL" id="SLWM01000006">
    <property type="protein sequence ID" value="TCO23078.1"/>
    <property type="molecule type" value="Genomic_DNA"/>
</dbReference>
<proteinExistence type="predicted"/>
<accession>A0ABY2BKE0</accession>
<comment type="caution">
    <text evidence="3">The sequence shown here is derived from an EMBL/GenBank/DDBJ whole genome shotgun (WGS) entry which is preliminary data.</text>
</comment>
<keyword evidence="4" id="KW-1185">Reference proteome</keyword>
<evidence type="ECO:0000256" key="1">
    <source>
        <dbReference type="ARBA" id="ARBA00023125"/>
    </source>
</evidence>
<dbReference type="PROSITE" id="PS50943">
    <property type="entry name" value="HTH_CROC1"/>
    <property type="match status" value="1"/>
</dbReference>
<dbReference type="SUPFAM" id="SSF47413">
    <property type="entry name" value="lambda repressor-like DNA-binding domains"/>
    <property type="match status" value="1"/>
</dbReference>
<evidence type="ECO:0000313" key="3">
    <source>
        <dbReference type="EMBL" id="TCO23078.1"/>
    </source>
</evidence>
<gene>
    <name evidence="3" type="ORF">EV644_106386</name>
</gene>
<dbReference type="Gene3D" id="1.10.260.40">
    <property type="entry name" value="lambda repressor-like DNA-binding domains"/>
    <property type="match status" value="1"/>
</dbReference>
<feature type="domain" description="HTH cro/C1-type" evidence="2">
    <location>
        <begin position="14"/>
        <end position="68"/>
    </location>
</feature>
<organism evidence="3 4">
    <name type="scientific">Kribbella orskensis</name>
    <dbReference type="NCBI Taxonomy" id="2512216"/>
    <lineage>
        <taxon>Bacteria</taxon>
        <taxon>Bacillati</taxon>
        <taxon>Actinomycetota</taxon>
        <taxon>Actinomycetes</taxon>
        <taxon>Propionibacteriales</taxon>
        <taxon>Kribbellaceae</taxon>
        <taxon>Kribbella</taxon>
    </lineage>
</organism>
<evidence type="ECO:0000259" key="2">
    <source>
        <dbReference type="PROSITE" id="PS50943"/>
    </source>
</evidence>
<dbReference type="GO" id="GO:0003677">
    <property type="term" value="F:DNA binding"/>
    <property type="evidence" value="ECO:0007669"/>
    <property type="project" value="UniProtKB-KW"/>
</dbReference>